<dbReference type="AlphaFoldDB" id="A0A9D1FC29"/>
<dbReference type="CDD" id="cd16935">
    <property type="entry name" value="HATPase_AgrC-ComD-like"/>
    <property type="match status" value="1"/>
</dbReference>
<organism evidence="3 4">
    <name type="scientific">Candidatus Scatomorpha merdipullorum</name>
    <dbReference type="NCBI Taxonomy" id="2840927"/>
    <lineage>
        <taxon>Bacteria</taxon>
        <taxon>Bacillati</taxon>
        <taxon>Bacillota</taxon>
        <taxon>Clostridia</taxon>
        <taxon>Eubacteriales</taxon>
        <taxon>Candidatus Scatomorpha</taxon>
    </lineage>
</organism>
<dbReference type="Proteomes" id="UP000824001">
    <property type="component" value="Unassembled WGS sequence"/>
</dbReference>
<protein>
    <submittedName>
        <fullName evidence="3">Sensor histidine kinase</fullName>
    </submittedName>
</protein>
<keyword evidence="1" id="KW-0812">Transmembrane</keyword>
<dbReference type="GO" id="GO:0042802">
    <property type="term" value="F:identical protein binding"/>
    <property type="evidence" value="ECO:0007669"/>
    <property type="project" value="TreeGrafter"/>
</dbReference>
<feature type="transmembrane region" description="Helical" evidence="1">
    <location>
        <begin position="20"/>
        <end position="44"/>
    </location>
</feature>
<dbReference type="Pfam" id="PF14501">
    <property type="entry name" value="HATPase_c_5"/>
    <property type="match status" value="1"/>
</dbReference>
<proteinExistence type="predicted"/>
<keyword evidence="3" id="KW-0418">Kinase</keyword>
<keyword evidence="1" id="KW-1133">Transmembrane helix</keyword>
<feature type="transmembrane region" description="Helical" evidence="1">
    <location>
        <begin position="150"/>
        <end position="174"/>
    </location>
</feature>
<feature type="domain" description="Sensor histidine kinase NatK-like C-terminal" evidence="2">
    <location>
        <begin position="295"/>
        <end position="394"/>
    </location>
</feature>
<dbReference type="SUPFAM" id="SSF55874">
    <property type="entry name" value="ATPase domain of HSP90 chaperone/DNA topoisomerase II/histidine kinase"/>
    <property type="match status" value="1"/>
</dbReference>
<dbReference type="PANTHER" id="PTHR40448">
    <property type="entry name" value="TWO-COMPONENT SENSOR HISTIDINE KINASE"/>
    <property type="match status" value="1"/>
</dbReference>
<evidence type="ECO:0000259" key="2">
    <source>
        <dbReference type="Pfam" id="PF14501"/>
    </source>
</evidence>
<sequence>MQLTDDPTNQRESIAYANFYAVPAGATAITFVLLTGLFLLGAAYGRVNWRLLLLIFASAQLTVGPLIDGFGSYFFPEWAIEVFSLRVWDALAALAIAAYLALHRSKRFWRLLGLLAAGSAAALLVCYVVSCFGEGYLARYIPAVLSEAAAGYWSGLLSWLTLWLELLCALLSGWEMLRSISDTRARAKALELKNQLVLENYRSLEAKLREGAELRHEFAHRLTVLDAYAKAGDYEAVARSLEEWRGSSADGSARYCEHIAVNAMLQDAAARARERGIEFRASAIVPRELNISDDDLCRLLMNMLDNAVEGAERTPEGRRKFVRVRLRSSEGFLAVSCENSFDGRVLPDGRGGLLTTKPEGEHGLGLAQMRAVAEKYSSVLELSRTDGEFTVQTALKNVSSG</sequence>
<keyword evidence="3" id="KW-0808">Transferase</keyword>
<dbReference type="PANTHER" id="PTHR40448:SF1">
    <property type="entry name" value="TWO-COMPONENT SENSOR HISTIDINE KINASE"/>
    <property type="match status" value="1"/>
</dbReference>
<feature type="transmembrane region" description="Helical" evidence="1">
    <location>
        <begin position="51"/>
        <end position="71"/>
    </location>
</feature>
<dbReference type="InterPro" id="IPR036890">
    <property type="entry name" value="HATPase_C_sf"/>
</dbReference>
<gene>
    <name evidence="3" type="ORF">IAC18_01840</name>
</gene>
<dbReference type="GO" id="GO:0016301">
    <property type="term" value="F:kinase activity"/>
    <property type="evidence" value="ECO:0007669"/>
    <property type="project" value="UniProtKB-KW"/>
</dbReference>
<keyword evidence="1" id="KW-0472">Membrane</keyword>
<evidence type="ECO:0000256" key="1">
    <source>
        <dbReference type="SAM" id="Phobius"/>
    </source>
</evidence>
<reference evidence="3" key="2">
    <citation type="journal article" date="2021" name="PeerJ">
        <title>Extensive microbial diversity within the chicken gut microbiome revealed by metagenomics and culture.</title>
        <authorList>
            <person name="Gilroy R."/>
            <person name="Ravi A."/>
            <person name="Getino M."/>
            <person name="Pursley I."/>
            <person name="Horton D.L."/>
            <person name="Alikhan N.F."/>
            <person name="Baker D."/>
            <person name="Gharbi K."/>
            <person name="Hall N."/>
            <person name="Watson M."/>
            <person name="Adriaenssens E.M."/>
            <person name="Foster-Nyarko E."/>
            <person name="Jarju S."/>
            <person name="Secka A."/>
            <person name="Antonio M."/>
            <person name="Oren A."/>
            <person name="Chaudhuri R.R."/>
            <person name="La Ragione R."/>
            <person name="Hildebrand F."/>
            <person name="Pallen M.J."/>
        </authorList>
    </citation>
    <scope>NUCLEOTIDE SEQUENCE</scope>
    <source>
        <strain evidence="3">ChiHjej10B9-9673</strain>
    </source>
</reference>
<accession>A0A9D1FC29</accession>
<reference evidence="3" key="1">
    <citation type="submission" date="2020-10" db="EMBL/GenBank/DDBJ databases">
        <authorList>
            <person name="Gilroy R."/>
        </authorList>
    </citation>
    <scope>NUCLEOTIDE SEQUENCE</scope>
    <source>
        <strain evidence="3">ChiHjej10B9-9673</strain>
    </source>
</reference>
<dbReference type="InterPro" id="IPR032834">
    <property type="entry name" value="NatK-like_C"/>
</dbReference>
<dbReference type="Gene3D" id="3.30.565.10">
    <property type="entry name" value="Histidine kinase-like ATPase, C-terminal domain"/>
    <property type="match status" value="1"/>
</dbReference>
<feature type="transmembrane region" description="Helical" evidence="1">
    <location>
        <begin position="83"/>
        <end position="102"/>
    </location>
</feature>
<comment type="caution">
    <text evidence="3">The sequence shown here is derived from an EMBL/GenBank/DDBJ whole genome shotgun (WGS) entry which is preliminary data.</text>
</comment>
<evidence type="ECO:0000313" key="3">
    <source>
        <dbReference type="EMBL" id="HIS66282.1"/>
    </source>
</evidence>
<name>A0A9D1FC29_9FIRM</name>
<feature type="transmembrane region" description="Helical" evidence="1">
    <location>
        <begin position="109"/>
        <end position="130"/>
    </location>
</feature>
<dbReference type="EMBL" id="DVJK01000052">
    <property type="protein sequence ID" value="HIS66282.1"/>
    <property type="molecule type" value="Genomic_DNA"/>
</dbReference>
<evidence type="ECO:0000313" key="4">
    <source>
        <dbReference type="Proteomes" id="UP000824001"/>
    </source>
</evidence>